<gene>
    <name evidence="2" type="ORF">ACFPZN_37785</name>
</gene>
<reference evidence="3" key="1">
    <citation type="journal article" date="2019" name="Int. J. Syst. Evol. Microbiol.">
        <title>The Global Catalogue of Microorganisms (GCM) 10K type strain sequencing project: providing services to taxonomists for standard genome sequencing and annotation.</title>
        <authorList>
            <consortium name="The Broad Institute Genomics Platform"/>
            <consortium name="The Broad Institute Genome Sequencing Center for Infectious Disease"/>
            <person name="Wu L."/>
            <person name="Ma J."/>
        </authorList>
    </citation>
    <scope>NUCLEOTIDE SEQUENCE [LARGE SCALE GENOMIC DNA]</scope>
    <source>
        <strain evidence="3">KCTC 42087</strain>
    </source>
</reference>
<feature type="region of interest" description="Disordered" evidence="1">
    <location>
        <begin position="187"/>
        <end position="222"/>
    </location>
</feature>
<organism evidence="2 3">
    <name type="scientific">Actinomadura rugatobispora</name>
    <dbReference type="NCBI Taxonomy" id="1994"/>
    <lineage>
        <taxon>Bacteria</taxon>
        <taxon>Bacillati</taxon>
        <taxon>Actinomycetota</taxon>
        <taxon>Actinomycetes</taxon>
        <taxon>Streptosporangiales</taxon>
        <taxon>Thermomonosporaceae</taxon>
        <taxon>Actinomadura</taxon>
    </lineage>
</organism>
<dbReference type="Gene3D" id="3.40.109.10">
    <property type="entry name" value="NADH Oxidase"/>
    <property type="match status" value="2"/>
</dbReference>
<proteinExistence type="predicted"/>
<evidence type="ECO:0000313" key="2">
    <source>
        <dbReference type="EMBL" id="MFC5751402.1"/>
    </source>
</evidence>
<dbReference type="InterPro" id="IPR050627">
    <property type="entry name" value="Nitroreductase/BluB"/>
</dbReference>
<dbReference type="PANTHER" id="PTHR23026">
    <property type="entry name" value="NADPH NITROREDUCTASE"/>
    <property type="match status" value="1"/>
</dbReference>
<dbReference type="PANTHER" id="PTHR23026:SF123">
    <property type="entry name" value="NAD(P)H NITROREDUCTASE RV3131-RELATED"/>
    <property type="match status" value="1"/>
</dbReference>
<dbReference type="NCBIfam" id="NF047509">
    <property type="entry name" value="Rv3131_FMN_oxido"/>
    <property type="match status" value="1"/>
</dbReference>
<keyword evidence="3" id="KW-1185">Reference proteome</keyword>
<protein>
    <submittedName>
        <fullName evidence="2">Acg family FMN-binding oxidoreductase</fullName>
    </submittedName>
</protein>
<evidence type="ECO:0000256" key="1">
    <source>
        <dbReference type="SAM" id="MobiDB-lite"/>
    </source>
</evidence>
<dbReference type="InterPro" id="IPR000415">
    <property type="entry name" value="Nitroreductase-like"/>
</dbReference>
<dbReference type="RefSeq" id="WP_378287312.1">
    <property type="nucleotide sequence ID" value="NZ_JBHSON010000068.1"/>
</dbReference>
<dbReference type="Proteomes" id="UP001596074">
    <property type="component" value="Unassembled WGS sequence"/>
</dbReference>
<evidence type="ECO:0000313" key="3">
    <source>
        <dbReference type="Proteomes" id="UP001596074"/>
    </source>
</evidence>
<dbReference type="SUPFAM" id="SSF55469">
    <property type="entry name" value="FMN-dependent nitroreductase-like"/>
    <property type="match status" value="1"/>
</dbReference>
<accession>A0ABW1A8U2</accession>
<comment type="caution">
    <text evidence="2">The sequence shown here is derived from an EMBL/GenBank/DDBJ whole genome shotgun (WGS) entry which is preliminary data.</text>
</comment>
<name>A0ABW1A8U2_9ACTN</name>
<dbReference type="EMBL" id="JBHSON010000068">
    <property type="protein sequence ID" value="MFC5751402.1"/>
    <property type="molecule type" value="Genomic_DNA"/>
</dbReference>
<sequence length="348" mass="37776">MGTADVGREAAEETARIVRKAVEAAVWAPSVHNTQPWTFGVRGSRVSVRADDDRRLGAADPRGREMLISCGAALCTLRIAIRALGREAETDVLPDPDRPHLLADVRLGTRTPGDEQDLRLYAAVHRRRAHRGAFRGAGAPPSLLPALKREVEQEGAQLIQAVETHTQEALAGLTRVAEHVQRLDPAHAGEAARWAPVPGSGRRDGVHESAYPAGSPRTEPDFPGRDFARGHGWGAQDIADEVQEVHETGGTRPGTGVILLITTPGDTPRDWIRAGQALQRMLLRAASDEGLAAAFHTQALEIPELRDFIRARFCNGRYPQMLLRLGVPLGPELDSVRRPADAVISEEF</sequence>